<sequence length="93" mass="10739">MAGLRFFLFIYQNPSFLFLQVSLIRKETEIVVHTSSFTCETNASPLLKSTLDGTFILNQRPYLSLVYSHQTSANLTYGLRPKLWRLPGLRALW</sequence>
<dbReference type="EMBL" id="KY774314">
    <property type="protein sequence ID" value="ART31794.1"/>
    <property type="molecule type" value="Genomic_DNA"/>
</dbReference>
<name>A0A1Y0B329_9LAMI</name>
<organism evidence="1">
    <name type="scientific">Utricularia reniformis</name>
    <dbReference type="NCBI Taxonomy" id="192314"/>
    <lineage>
        <taxon>Eukaryota</taxon>
        <taxon>Viridiplantae</taxon>
        <taxon>Streptophyta</taxon>
        <taxon>Embryophyta</taxon>
        <taxon>Tracheophyta</taxon>
        <taxon>Spermatophyta</taxon>
        <taxon>Magnoliopsida</taxon>
        <taxon>eudicotyledons</taxon>
        <taxon>Gunneridae</taxon>
        <taxon>Pentapetalae</taxon>
        <taxon>asterids</taxon>
        <taxon>lamiids</taxon>
        <taxon>Lamiales</taxon>
        <taxon>Lentibulariaceae</taxon>
        <taxon>Utricularia</taxon>
    </lineage>
</organism>
<reference evidence="1" key="1">
    <citation type="submission" date="2017-03" db="EMBL/GenBank/DDBJ databases">
        <title>The mitochondrial genome of the carnivorous plant Utricularia reniformis (Lentibulariaceae): structure, comparative analysis and evolutionary landmarks.</title>
        <authorList>
            <person name="Silva S.R."/>
            <person name="Alvarenga D.O."/>
            <person name="Michael T.P."/>
            <person name="Miranda V.F.O."/>
            <person name="Varani A.M."/>
        </authorList>
    </citation>
    <scope>NUCLEOTIDE SEQUENCE</scope>
</reference>
<accession>A0A1Y0B329</accession>
<evidence type="ECO:0000313" key="1">
    <source>
        <dbReference type="EMBL" id="ART31794.1"/>
    </source>
</evidence>
<geneLocation type="mitochondrion" evidence="1"/>
<protein>
    <submittedName>
        <fullName evidence="1">Uncharacterized protein</fullName>
    </submittedName>
</protein>
<dbReference type="AlphaFoldDB" id="A0A1Y0B329"/>
<proteinExistence type="predicted"/>
<keyword evidence="1" id="KW-0496">Mitochondrion</keyword>
<gene>
    <name evidence="1" type="ORF">AEK19_MT1609</name>
</gene>